<evidence type="ECO:0000313" key="4">
    <source>
        <dbReference type="Proteomes" id="UP000244069"/>
    </source>
</evidence>
<dbReference type="GO" id="GO:0016491">
    <property type="term" value="F:oxidoreductase activity"/>
    <property type="evidence" value="ECO:0007669"/>
    <property type="project" value="UniProtKB-KW"/>
</dbReference>
<dbReference type="Pfam" id="PF13561">
    <property type="entry name" value="adh_short_C2"/>
    <property type="match status" value="1"/>
</dbReference>
<evidence type="ECO:0000256" key="2">
    <source>
        <dbReference type="ARBA" id="ARBA00023002"/>
    </source>
</evidence>
<dbReference type="PROSITE" id="PS00061">
    <property type="entry name" value="ADH_SHORT"/>
    <property type="match status" value="1"/>
</dbReference>
<dbReference type="PRINTS" id="PR00081">
    <property type="entry name" value="GDHRDH"/>
</dbReference>
<protein>
    <submittedName>
        <fullName evidence="3">NAD(P)-dependent dehydrogenase (Short-subunit alcohol dehydrogenase family)</fullName>
    </submittedName>
</protein>
<evidence type="ECO:0000313" key="3">
    <source>
        <dbReference type="EMBL" id="PTX40283.1"/>
    </source>
</evidence>
<keyword evidence="2" id="KW-0560">Oxidoreductase</keyword>
<dbReference type="RefSeq" id="WP_210204197.1">
    <property type="nucleotide sequence ID" value="NZ_BMEZ01000034.1"/>
</dbReference>
<proteinExistence type="inferred from homology"/>
<reference evidence="3 4" key="1">
    <citation type="submission" date="2018-04" db="EMBL/GenBank/DDBJ databases">
        <title>Genomic Encyclopedia of Archaeal and Bacterial Type Strains, Phase II (KMG-II): from individual species to whole genera.</title>
        <authorList>
            <person name="Goeker M."/>
        </authorList>
    </citation>
    <scope>NUCLEOTIDE SEQUENCE [LARGE SCALE GENOMIC DNA]</scope>
    <source>
        <strain evidence="3 4">DSM 29329</strain>
    </source>
</reference>
<keyword evidence="4" id="KW-1185">Reference proteome</keyword>
<dbReference type="PANTHER" id="PTHR24321">
    <property type="entry name" value="DEHYDROGENASES, SHORT CHAIN"/>
    <property type="match status" value="1"/>
</dbReference>
<dbReference type="Proteomes" id="UP000244069">
    <property type="component" value="Unassembled WGS sequence"/>
</dbReference>
<name>A0A2T6A903_9RHOB</name>
<dbReference type="AlphaFoldDB" id="A0A2T6A903"/>
<dbReference type="InterPro" id="IPR002347">
    <property type="entry name" value="SDR_fam"/>
</dbReference>
<gene>
    <name evidence="3" type="ORF">C8N44_1353</name>
</gene>
<dbReference type="PANTHER" id="PTHR24321:SF8">
    <property type="entry name" value="ESTRADIOL 17-BETA-DEHYDROGENASE 8-RELATED"/>
    <property type="match status" value="1"/>
</dbReference>
<dbReference type="InterPro" id="IPR020904">
    <property type="entry name" value="Sc_DH/Rdtase_CS"/>
</dbReference>
<dbReference type="SUPFAM" id="SSF51735">
    <property type="entry name" value="NAD(P)-binding Rossmann-fold domains"/>
    <property type="match status" value="1"/>
</dbReference>
<comment type="caution">
    <text evidence="3">The sequence shown here is derived from an EMBL/GenBank/DDBJ whole genome shotgun (WGS) entry which is preliminary data.</text>
</comment>
<comment type="similarity">
    <text evidence="1">Belongs to the short-chain dehydrogenases/reductases (SDR) family.</text>
</comment>
<dbReference type="EMBL" id="QBKN01000035">
    <property type="protein sequence ID" value="PTX40283.1"/>
    <property type="molecule type" value="Genomic_DNA"/>
</dbReference>
<dbReference type="Gene3D" id="3.40.50.720">
    <property type="entry name" value="NAD(P)-binding Rossmann-like Domain"/>
    <property type="match status" value="1"/>
</dbReference>
<accession>A0A2T6A903</accession>
<dbReference type="CDD" id="cd05233">
    <property type="entry name" value="SDR_c"/>
    <property type="match status" value="1"/>
</dbReference>
<dbReference type="InterPro" id="IPR036291">
    <property type="entry name" value="NAD(P)-bd_dom_sf"/>
</dbReference>
<organism evidence="3 4">
    <name type="scientific">Allosediminivita pacifica</name>
    <dbReference type="NCBI Taxonomy" id="1267769"/>
    <lineage>
        <taxon>Bacteria</taxon>
        <taxon>Pseudomonadati</taxon>
        <taxon>Pseudomonadota</taxon>
        <taxon>Alphaproteobacteria</taxon>
        <taxon>Rhodobacterales</taxon>
        <taxon>Paracoccaceae</taxon>
        <taxon>Allosediminivita</taxon>
    </lineage>
</organism>
<evidence type="ECO:0000256" key="1">
    <source>
        <dbReference type="ARBA" id="ARBA00006484"/>
    </source>
</evidence>
<sequence length="251" mass="26104">MRLKGKVALITGAGAGIGKACAEVFCEEGASVIVAEYDAETGKAAEAALRERGFACTFVQTDVSDGDAVKAAVDAAVSIYGRLDIIYNNAGGSSLMDGKVHETPYEEFWKKVGTDLFGVWAGCHHAIPHLIAAGGGAIINATSVLAIMGTKGRDAYTAAKGGIISLTRSMAVEYAEHSIRVNAVAPGVTTTERVRKRLEESNPGPMSTAARSLLGTVQPREIAYAVLFLASDEAKKITGQTIVVDAGLTIS</sequence>
<dbReference type="PRINTS" id="PR00080">
    <property type="entry name" value="SDRFAMILY"/>
</dbReference>
<dbReference type="FunFam" id="3.40.50.720:FF:000084">
    <property type="entry name" value="Short-chain dehydrogenase reductase"/>
    <property type="match status" value="1"/>
</dbReference>